<keyword evidence="4" id="KW-0238">DNA-binding</keyword>
<dbReference type="SMART" id="SM00380">
    <property type="entry name" value="AP2"/>
    <property type="match status" value="1"/>
</dbReference>
<evidence type="ECO:0000256" key="2">
    <source>
        <dbReference type="ARBA" id="ARBA00022821"/>
    </source>
</evidence>
<dbReference type="PANTHER" id="PTHR31194:SF218">
    <property type="entry name" value="AP2_ERF DOMAIN-CONTAINING PROTEIN"/>
    <property type="match status" value="1"/>
</dbReference>
<dbReference type="Pfam" id="PF00847">
    <property type="entry name" value="AP2"/>
    <property type="match status" value="1"/>
</dbReference>
<reference evidence="9" key="1">
    <citation type="submission" date="2022-12" db="EMBL/GenBank/DDBJ databases">
        <title>Draft genome assemblies for two species of Escallonia (Escalloniales).</title>
        <authorList>
            <person name="Chanderbali A."/>
            <person name="Dervinis C."/>
            <person name="Anghel I."/>
            <person name="Soltis D."/>
            <person name="Soltis P."/>
            <person name="Zapata F."/>
        </authorList>
    </citation>
    <scope>NUCLEOTIDE SEQUENCE</scope>
    <source>
        <strain evidence="9">UCBG64.0493</strain>
        <tissue evidence="9">Leaf</tissue>
    </source>
</reference>
<dbReference type="Gene3D" id="3.30.730.10">
    <property type="entry name" value="AP2/ERF domain"/>
    <property type="match status" value="1"/>
</dbReference>
<organism evidence="9 10">
    <name type="scientific">Escallonia herrerae</name>
    <dbReference type="NCBI Taxonomy" id="1293975"/>
    <lineage>
        <taxon>Eukaryota</taxon>
        <taxon>Viridiplantae</taxon>
        <taxon>Streptophyta</taxon>
        <taxon>Embryophyta</taxon>
        <taxon>Tracheophyta</taxon>
        <taxon>Spermatophyta</taxon>
        <taxon>Magnoliopsida</taxon>
        <taxon>eudicotyledons</taxon>
        <taxon>Gunneridae</taxon>
        <taxon>Pentapetalae</taxon>
        <taxon>asterids</taxon>
        <taxon>campanulids</taxon>
        <taxon>Escalloniales</taxon>
        <taxon>Escalloniaceae</taxon>
        <taxon>Escallonia</taxon>
    </lineage>
</organism>
<feature type="region of interest" description="Disordered" evidence="7">
    <location>
        <begin position="188"/>
        <end position="217"/>
    </location>
</feature>
<keyword evidence="5" id="KW-0804">Transcription</keyword>
<dbReference type="InterPro" id="IPR001471">
    <property type="entry name" value="AP2/ERF_dom"/>
</dbReference>
<dbReference type="PROSITE" id="PS51032">
    <property type="entry name" value="AP2_ERF"/>
    <property type="match status" value="1"/>
</dbReference>
<evidence type="ECO:0000256" key="7">
    <source>
        <dbReference type="SAM" id="MobiDB-lite"/>
    </source>
</evidence>
<sequence>MDRGTLSSVKYSEHRTHTTMARQSPAGVRKWPETIAAGPRVVRISVTDGDATDSSSDEEEGLFGRKKVRKFIHEVTIEPSSQEKNGDGGVNGGVVNGVWRSKKGEFPVKRRKKAVAKPGSPANRCKVGSGKKFRGVRQRPWGKWAAEIRDPMRRVRLWLGTYDTAEEAAMVYDNAAIQLRGPDALTNFTTPPAKKEPAVSSSGYNSGEESHNNNSLCSPKSVLRYVKEEVESSESQTNDDVSKSREIRDSTAVAEDFSDFLFSDTLFSDDMFEFQNPVPDLFDHTGLRDNIFEEDCSNLLLGLSNDFGFGSSTWSTEDDYFQDFGDIFGSDQLVAL</sequence>
<dbReference type="GO" id="GO:0003677">
    <property type="term" value="F:DNA binding"/>
    <property type="evidence" value="ECO:0007669"/>
    <property type="project" value="UniProtKB-KW"/>
</dbReference>
<keyword evidence="3" id="KW-0805">Transcription regulation</keyword>
<dbReference type="FunFam" id="3.30.730.10:FF:000001">
    <property type="entry name" value="Ethylene-responsive transcription factor 2"/>
    <property type="match status" value="1"/>
</dbReference>
<dbReference type="AlphaFoldDB" id="A0AA88W6D2"/>
<dbReference type="InterPro" id="IPR016177">
    <property type="entry name" value="DNA-bd_dom_sf"/>
</dbReference>
<protein>
    <recommendedName>
        <fullName evidence="8">AP2/ERF domain-containing protein</fullName>
    </recommendedName>
</protein>
<feature type="region of interest" description="Disordered" evidence="7">
    <location>
        <begin position="228"/>
        <end position="247"/>
    </location>
</feature>
<evidence type="ECO:0000313" key="10">
    <source>
        <dbReference type="Proteomes" id="UP001188597"/>
    </source>
</evidence>
<dbReference type="GO" id="GO:0005634">
    <property type="term" value="C:nucleus"/>
    <property type="evidence" value="ECO:0007669"/>
    <property type="project" value="UniProtKB-SubCell"/>
</dbReference>
<feature type="compositionally biased region" description="Polar residues" evidence="7">
    <location>
        <begin position="199"/>
        <end position="217"/>
    </location>
</feature>
<dbReference type="CDD" id="cd00018">
    <property type="entry name" value="AP2"/>
    <property type="match status" value="1"/>
</dbReference>
<feature type="region of interest" description="Disordered" evidence="7">
    <location>
        <begin position="1"/>
        <end position="32"/>
    </location>
</feature>
<dbReference type="InterPro" id="IPR036955">
    <property type="entry name" value="AP2/ERF_dom_sf"/>
</dbReference>
<keyword evidence="6" id="KW-0539">Nucleus</keyword>
<evidence type="ECO:0000259" key="8">
    <source>
        <dbReference type="PROSITE" id="PS51032"/>
    </source>
</evidence>
<evidence type="ECO:0000256" key="1">
    <source>
        <dbReference type="ARBA" id="ARBA00004123"/>
    </source>
</evidence>
<gene>
    <name evidence="9" type="ORF">RJ639_047380</name>
</gene>
<keyword evidence="10" id="KW-1185">Reference proteome</keyword>
<name>A0AA88W6D2_9ASTE</name>
<dbReference type="Proteomes" id="UP001188597">
    <property type="component" value="Unassembled WGS sequence"/>
</dbReference>
<dbReference type="PRINTS" id="PR00367">
    <property type="entry name" value="ETHRSPELEMNT"/>
</dbReference>
<keyword evidence="2" id="KW-0611">Plant defense</keyword>
<dbReference type="GO" id="GO:0006952">
    <property type="term" value="P:defense response"/>
    <property type="evidence" value="ECO:0007669"/>
    <property type="project" value="UniProtKB-KW"/>
</dbReference>
<evidence type="ECO:0000256" key="4">
    <source>
        <dbReference type="ARBA" id="ARBA00023125"/>
    </source>
</evidence>
<feature type="compositionally biased region" description="Polar residues" evidence="7">
    <location>
        <begin position="1"/>
        <end position="10"/>
    </location>
</feature>
<dbReference type="PANTHER" id="PTHR31194">
    <property type="entry name" value="SHN SHINE , DNA BINDING / TRANSCRIPTION FACTOR"/>
    <property type="match status" value="1"/>
</dbReference>
<dbReference type="InterPro" id="IPR050913">
    <property type="entry name" value="AP2/ERF_ERF"/>
</dbReference>
<feature type="domain" description="AP2/ERF" evidence="8">
    <location>
        <begin position="132"/>
        <end position="189"/>
    </location>
</feature>
<dbReference type="EMBL" id="JAVXUP010000738">
    <property type="protein sequence ID" value="KAK3021876.1"/>
    <property type="molecule type" value="Genomic_DNA"/>
</dbReference>
<evidence type="ECO:0000256" key="3">
    <source>
        <dbReference type="ARBA" id="ARBA00023015"/>
    </source>
</evidence>
<evidence type="ECO:0000256" key="5">
    <source>
        <dbReference type="ARBA" id="ARBA00023163"/>
    </source>
</evidence>
<evidence type="ECO:0000313" key="9">
    <source>
        <dbReference type="EMBL" id="KAK3021876.1"/>
    </source>
</evidence>
<comment type="subcellular location">
    <subcellularLocation>
        <location evidence="1">Nucleus</location>
    </subcellularLocation>
</comment>
<accession>A0AA88W6D2</accession>
<proteinExistence type="predicted"/>
<comment type="caution">
    <text evidence="9">The sequence shown here is derived from an EMBL/GenBank/DDBJ whole genome shotgun (WGS) entry which is preliminary data.</text>
</comment>
<evidence type="ECO:0000256" key="6">
    <source>
        <dbReference type="ARBA" id="ARBA00023242"/>
    </source>
</evidence>
<dbReference type="SUPFAM" id="SSF54171">
    <property type="entry name" value="DNA-binding domain"/>
    <property type="match status" value="1"/>
</dbReference>
<dbReference type="GO" id="GO:0003700">
    <property type="term" value="F:DNA-binding transcription factor activity"/>
    <property type="evidence" value="ECO:0007669"/>
    <property type="project" value="InterPro"/>
</dbReference>